<dbReference type="Proteomes" id="UP001652581">
    <property type="component" value="Chromosome 18"/>
</dbReference>
<evidence type="ECO:0000256" key="9">
    <source>
        <dbReference type="ARBA" id="ARBA00023157"/>
    </source>
</evidence>
<evidence type="ECO:0000259" key="15">
    <source>
        <dbReference type="PROSITE" id="PS50853"/>
    </source>
</evidence>
<comment type="subcellular location">
    <subcellularLocation>
        <location evidence="1">Membrane</location>
        <topology evidence="1">Single-pass type I membrane protein</topology>
    </subcellularLocation>
</comment>
<feature type="domain" description="Fibronectin type-III" evidence="15">
    <location>
        <begin position="138"/>
        <end position="236"/>
    </location>
</feature>
<evidence type="ECO:0000256" key="12">
    <source>
        <dbReference type="ARBA" id="ARBA00025115"/>
    </source>
</evidence>
<dbReference type="PANTHER" id="PTHR23037">
    <property type="entry name" value="CYTOKINE RECEPTOR"/>
    <property type="match status" value="1"/>
</dbReference>
<evidence type="ECO:0000256" key="10">
    <source>
        <dbReference type="ARBA" id="ARBA00023170"/>
    </source>
</evidence>
<dbReference type="SUPFAM" id="SSF49265">
    <property type="entry name" value="Fibronectin type III"/>
    <property type="match status" value="2"/>
</dbReference>
<dbReference type="InterPro" id="IPR003961">
    <property type="entry name" value="FN3_dom"/>
</dbReference>
<dbReference type="PROSITE" id="PS50853">
    <property type="entry name" value="FN3"/>
    <property type="match status" value="1"/>
</dbReference>
<evidence type="ECO:0000313" key="16">
    <source>
        <dbReference type="Proteomes" id="UP001652581"/>
    </source>
</evidence>
<evidence type="ECO:0000313" key="17">
    <source>
        <dbReference type="RefSeq" id="XP_072798917.1"/>
    </source>
</evidence>
<keyword evidence="5 14" id="KW-0812">Transmembrane</keyword>
<evidence type="ECO:0000256" key="1">
    <source>
        <dbReference type="ARBA" id="ARBA00004479"/>
    </source>
</evidence>
<proteinExistence type="inferred from homology"/>
<keyword evidence="6" id="KW-0732">Signal</keyword>
<gene>
    <name evidence="17" type="primary">IL4R</name>
</gene>
<dbReference type="InterPro" id="IPR013783">
    <property type="entry name" value="Ig-like_fold"/>
</dbReference>
<evidence type="ECO:0000256" key="4">
    <source>
        <dbReference type="ARBA" id="ARBA00022553"/>
    </source>
</evidence>
<keyword evidence="8 14" id="KW-0472">Membrane</keyword>
<evidence type="ECO:0000256" key="6">
    <source>
        <dbReference type="ARBA" id="ARBA00022729"/>
    </source>
</evidence>
<reference evidence="17" key="1">
    <citation type="submission" date="2025-08" db="UniProtKB">
        <authorList>
            <consortium name="RefSeq"/>
        </authorList>
    </citation>
    <scope>IDENTIFICATION</scope>
</reference>
<feature type="transmembrane region" description="Helical" evidence="14">
    <location>
        <begin position="246"/>
        <end position="268"/>
    </location>
</feature>
<evidence type="ECO:0000256" key="13">
    <source>
        <dbReference type="SAM" id="MobiDB-lite"/>
    </source>
</evidence>
<evidence type="ECO:0000256" key="11">
    <source>
        <dbReference type="ARBA" id="ARBA00023180"/>
    </source>
</evidence>
<dbReference type="PROSITE" id="PS01355">
    <property type="entry name" value="HEMATOPO_REC_S_F1"/>
    <property type="match status" value="1"/>
</dbReference>
<dbReference type="RefSeq" id="XP_072798917.1">
    <property type="nucleotide sequence ID" value="XM_072942816.1"/>
</dbReference>
<organism evidence="16 17">
    <name type="scientific">Vicugna pacos</name>
    <name type="common">Alpaca</name>
    <name type="synonym">Lama pacos</name>
    <dbReference type="NCBI Taxonomy" id="30538"/>
    <lineage>
        <taxon>Eukaryota</taxon>
        <taxon>Metazoa</taxon>
        <taxon>Chordata</taxon>
        <taxon>Craniata</taxon>
        <taxon>Vertebrata</taxon>
        <taxon>Euteleostomi</taxon>
        <taxon>Mammalia</taxon>
        <taxon>Eutheria</taxon>
        <taxon>Laurasiatheria</taxon>
        <taxon>Artiodactyla</taxon>
        <taxon>Tylopoda</taxon>
        <taxon>Camelidae</taxon>
        <taxon>Vicugna</taxon>
    </lineage>
</organism>
<dbReference type="Gene3D" id="2.60.40.10">
    <property type="entry name" value="Immunoglobulins"/>
    <property type="match status" value="2"/>
</dbReference>
<comment type="function">
    <text evidence="12">Receptor for both interleukin 4 and interleukin 13. Couples to the JAK1/2/3-STAT6 pathway. The IL4 response is involved in promoting Th2 differentiation. The IL4/IL13 responses are involved in regulating IgE production and, chemokine and mucus production at sites of allergic inflammation. In certain cell types, can signal through activation of insulin receptor substrates, IRS1/IRS2.</text>
</comment>
<keyword evidence="4" id="KW-0597">Phosphoprotein</keyword>
<protein>
    <recommendedName>
        <fullName evidence="3">Interleukin-4 receptor subunit alpha</fullName>
    </recommendedName>
</protein>
<dbReference type="GeneID" id="102529915"/>
<dbReference type="PANTHER" id="PTHR23037:SF32">
    <property type="entry name" value="INTERLEUKIN-4 RECEPTOR SUBUNIT ALPHA"/>
    <property type="match status" value="1"/>
</dbReference>
<keyword evidence="16" id="KW-1185">Reference proteome</keyword>
<evidence type="ECO:0000256" key="7">
    <source>
        <dbReference type="ARBA" id="ARBA00022989"/>
    </source>
</evidence>
<dbReference type="Pfam" id="PF09238">
    <property type="entry name" value="IL4Ra_N"/>
    <property type="match status" value="1"/>
</dbReference>
<feature type="region of interest" description="Disordered" evidence="13">
    <location>
        <begin position="799"/>
        <end position="828"/>
    </location>
</feature>
<sequence length="828" mass="88964">MSPQMKRAPQDLPMGWLSSGLTFPVSCLILAWAAGSGSVKMRQGPTCLTDYISTSTCEWEMAGPTNCSAELRLTYQLNFIFSENHTCVPENRDSTVCACDMLMDSVVSEDTYQLDLWAGKQLLWTASFKPSEHVKPRAPGNLTVHANVSHTWLLTWSNPYPPESHLYSEITYLVNVSNENDPKDFKIYNVTYLGPTLRIAASTLKSGASYSARVKAWAQSYNSSWSEWSPSATWLNYYQEPLEQRLPLGVSISCVIILAICLSCYFSIIKIKKEWWDQIPNPAHSPLVAIVIQDSQVSLWGKRSRVQEPAKCPHWKTCLTKLLPCFLEHGMEKDEDSSKAARNGLSQGPRKSAWHPVEVSKTILWPESISVVRCVELFEAPVENEEEEVEEDKGSFCPSPESSGGSFQEGREGIAARLTESLFLDLLGGENGGLSPQGLEESCLLPTSEDATTQMPWAEFPSVGPQKASSSPPATLTQIPSSLAFPEMPAVIANNPAYRSFSTCLNQSSGSEECDSDPQPAERWGNVEPGTPAASQLSEPLAALQADPETWEEILRQSVLQHRTAPAAASAPGSGYREFVRAVREGNAQDSGVAGLGPSEEAGYKAFSSLLTGSAICPGTSGVEPGSGQGGYKPFRSLTPGCPGTPAAAPIPSFTFGLDVEPPHSPQDLLFPGRSAECPSLEPVVKGEDGQKPLHSPEQAPDPLRDENDLGSGIVYSALTCHLCGHLKQCHGQEERGKTHVMASPCCGCCCGDRSSPLVSPLRSPDSLPGGVPPETSLCLASLALLGVSEEGKFPLSFQTAPSNAQSSSQPPAAVAVLSPGPTCTDAS</sequence>
<keyword evidence="9" id="KW-1015">Disulfide bond</keyword>
<evidence type="ECO:0000256" key="2">
    <source>
        <dbReference type="ARBA" id="ARBA00008280"/>
    </source>
</evidence>
<dbReference type="InterPro" id="IPR003531">
    <property type="entry name" value="Hempt_rcpt_S_F1_CS"/>
</dbReference>
<evidence type="ECO:0000256" key="14">
    <source>
        <dbReference type="SAM" id="Phobius"/>
    </source>
</evidence>
<accession>A0ABM5BR84</accession>
<evidence type="ECO:0000256" key="8">
    <source>
        <dbReference type="ARBA" id="ARBA00023136"/>
    </source>
</evidence>
<feature type="region of interest" description="Disordered" evidence="13">
    <location>
        <begin position="680"/>
        <end position="709"/>
    </location>
</feature>
<dbReference type="InterPro" id="IPR036116">
    <property type="entry name" value="FN3_sf"/>
</dbReference>
<name>A0ABM5BR84_VICPA</name>
<dbReference type="CDD" id="cd00063">
    <property type="entry name" value="FN3"/>
    <property type="match status" value="1"/>
</dbReference>
<feature type="compositionally biased region" description="Low complexity" evidence="13">
    <location>
        <begin position="801"/>
        <end position="820"/>
    </location>
</feature>
<evidence type="ECO:0000256" key="3">
    <source>
        <dbReference type="ARBA" id="ARBA00018975"/>
    </source>
</evidence>
<keyword evidence="11" id="KW-0325">Glycoprotein</keyword>
<keyword evidence="10 17" id="KW-0675">Receptor</keyword>
<evidence type="ECO:0000256" key="5">
    <source>
        <dbReference type="ARBA" id="ARBA00022692"/>
    </source>
</evidence>
<comment type="similarity">
    <text evidence="2">Belongs to the type I cytokine receptor family. Type 4 subfamily.</text>
</comment>
<dbReference type="InterPro" id="IPR015319">
    <property type="entry name" value="IL-4_rcpt-alpha_N"/>
</dbReference>
<feature type="region of interest" description="Disordered" evidence="13">
    <location>
        <begin position="383"/>
        <end position="410"/>
    </location>
</feature>
<keyword evidence="7 14" id="KW-1133">Transmembrane helix</keyword>